<dbReference type="GO" id="GO:0000160">
    <property type="term" value="P:phosphorelay signal transduction system"/>
    <property type="evidence" value="ECO:0007669"/>
    <property type="project" value="InterPro"/>
</dbReference>
<dbReference type="AlphaFoldDB" id="A0A401VTR7"/>
<name>A0A401VTR7_STREY</name>
<keyword evidence="6" id="KW-1185">Reference proteome</keyword>
<gene>
    <name evidence="5" type="ORF">GKJPGBOP_00130</name>
</gene>
<organism evidence="5 6">
    <name type="scientific">Streptomyces paromomycinus</name>
    <name type="common">Streptomyces rimosus subsp. paromomycinus</name>
    <dbReference type="NCBI Taxonomy" id="92743"/>
    <lineage>
        <taxon>Bacteria</taxon>
        <taxon>Bacillati</taxon>
        <taxon>Actinomycetota</taxon>
        <taxon>Actinomycetes</taxon>
        <taxon>Kitasatosporales</taxon>
        <taxon>Streptomycetaceae</taxon>
        <taxon>Streptomyces</taxon>
    </lineage>
</organism>
<dbReference type="Proteomes" id="UP000286746">
    <property type="component" value="Unassembled WGS sequence"/>
</dbReference>
<dbReference type="InterPro" id="IPR050595">
    <property type="entry name" value="Bact_response_regulator"/>
</dbReference>
<sequence length="293" mass="31216">MPEITSAVHHSAAQRRAAAAPAPAPHTVSIPVPSPSPELSAPAAVRTGAAPGPERGGPVTVLLVDDRVENLLALEAVLAPLGYDLVRATSGEQALKALLVREFALILLDVQMPHMDGFETAAHIKRRARTRHVPIIFLTAASHGPYHTFRGYAAGASDYMVKPFDPWALRAKVNVFVDLYRVNRRLHDQRALLQAEGLLKAGDPSRSGGRTAARPEAASPVLAELDARLQTVEDSARDLFAQLPSPRAPAGAQATAAALAEQLIRLRQHIDLLLDGQALPGERRPGGPGTHMS</sequence>
<dbReference type="PANTHER" id="PTHR44591">
    <property type="entry name" value="STRESS RESPONSE REGULATOR PROTEIN 1"/>
    <property type="match status" value="1"/>
</dbReference>
<feature type="region of interest" description="Disordered" evidence="3">
    <location>
        <begin position="19"/>
        <end position="56"/>
    </location>
</feature>
<dbReference type="PROSITE" id="PS50110">
    <property type="entry name" value="RESPONSE_REGULATORY"/>
    <property type="match status" value="1"/>
</dbReference>
<dbReference type="PANTHER" id="PTHR44591:SF3">
    <property type="entry name" value="RESPONSE REGULATORY DOMAIN-CONTAINING PROTEIN"/>
    <property type="match status" value="1"/>
</dbReference>
<reference evidence="5 6" key="1">
    <citation type="submission" date="2018-11" db="EMBL/GenBank/DDBJ databases">
        <title>Whole genome sequence of Streptomyces paromomycinus NBRC 15454(T).</title>
        <authorList>
            <person name="Komaki H."/>
            <person name="Tamura T."/>
        </authorList>
    </citation>
    <scope>NUCLEOTIDE SEQUENCE [LARGE SCALE GENOMIC DNA]</scope>
    <source>
        <strain evidence="5 6">NBRC 15454</strain>
    </source>
</reference>
<keyword evidence="1 2" id="KW-0597">Phosphoprotein</keyword>
<feature type="domain" description="Response regulatory" evidence="4">
    <location>
        <begin position="60"/>
        <end position="177"/>
    </location>
</feature>
<dbReference type="InterPro" id="IPR011006">
    <property type="entry name" value="CheY-like_superfamily"/>
</dbReference>
<evidence type="ECO:0000313" key="5">
    <source>
        <dbReference type="EMBL" id="GCD40481.1"/>
    </source>
</evidence>
<proteinExistence type="predicted"/>
<dbReference type="Gene3D" id="3.40.50.2300">
    <property type="match status" value="1"/>
</dbReference>
<accession>A0A401VTR7</accession>
<evidence type="ECO:0000256" key="3">
    <source>
        <dbReference type="SAM" id="MobiDB-lite"/>
    </source>
</evidence>
<dbReference type="Pfam" id="PF00072">
    <property type="entry name" value="Response_reg"/>
    <property type="match status" value="1"/>
</dbReference>
<dbReference type="InterPro" id="IPR001789">
    <property type="entry name" value="Sig_transdc_resp-reg_receiver"/>
</dbReference>
<evidence type="ECO:0000256" key="1">
    <source>
        <dbReference type="ARBA" id="ARBA00022553"/>
    </source>
</evidence>
<evidence type="ECO:0000313" key="6">
    <source>
        <dbReference type="Proteomes" id="UP000286746"/>
    </source>
</evidence>
<comment type="caution">
    <text evidence="5">The sequence shown here is derived from an EMBL/GenBank/DDBJ whole genome shotgun (WGS) entry which is preliminary data.</text>
</comment>
<dbReference type="SMART" id="SM00448">
    <property type="entry name" value="REC"/>
    <property type="match status" value="1"/>
</dbReference>
<dbReference type="SUPFAM" id="SSF52172">
    <property type="entry name" value="CheY-like"/>
    <property type="match status" value="1"/>
</dbReference>
<evidence type="ECO:0000259" key="4">
    <source>
        <dbReference type="PROSITE" id="PS50110"/>
    </source>
</evidence>
<dbReference type="EMBL" id="BHZD01000001">
    <property type="protein sequence ID" value="GCD40481.1"/>
    <property type="molecule type" value="Genomic_DNA"/>
</dbReference>
<evidence type="ECO:0000256" key="2">
    <source>
        <dbReference type="PROSITE-ProRule" id="PRU00169"/>
    </source>
</evidence>
<feature type="modified residue" description="4-aspartylphosphate" evidence="2">
    <location>
        <position position="109"/>
    </location>
</feature>
<protein>
    <submittedName>
        <fullName evidence="5">Response regulator</fullName>
    </submittedName>
</protein>